<evidence type="ECO:0000313" key="2">
    <source>
        <dbReference type="EMBL" id="NIJ60117.1"/>
    </source>
</evidence>
<sequence>MSHAAEVTDVLGRKVTVPDHVQNVVLGEGRLFYALAVLDRDAPFSRIAGWQNDLRKLDPKTFDGYVAQYPEVANIPLIGEASEESVSAEKILSLKPDLAVFSISGHGPTEHSPIADVLAKAGIPVLFVDFRVSPIDGMRTSFAALGTALGRDKEATAFLDFYNTHLKRITDAVASLPEESRPKVFMELLAGVFPTPGHTTGDGGMGDFIKAVGGRNIASSVVPGAIGDISVEYALKADPDIYVATGNRVPGVLLGAQVGPEQAASSLAQVLARPEFSSLRAIRDGRAHGIWHEFYNSPYSILAIEALAKWVHPELFKDLDPKATERELYATFLPAFKDTGTYWIDEALKP</sequence>
<dbReference type="SUPFAM" id="SSF53807">
    <property type="entry name" value="Helical backbone' metal receptor"/>
    <property type="match status" value="1"/>
</dbReference>
<dbReference type="InterPro" id="IPR002491">
    <property type="entry name" value="ABC_transptr_periplasmic_BD"/>
</dbReference>
<gene>
    <name evidence="2" type="ORF">FHS82_003983</name>
</gene>
<accession>A0ABX0V587</accession>
<feature type="domain" description="Fe/B12 periplasmic-binding" evidence="1">
    <location>
        <begin position="23"/>
        <end position="319"/>
    </location>
</feature>
<organism evidence="2 3">
    <name type="scientific">Pseudochelatococcus lubricantis</name>
    <dbReference type="NCBI Taxonomy" id="1538102"/>
    <lineage>
        <taxon>Bacteria</taxon>
        <taxon>Pseudomonadati</taxon>
        <taxon>Pseudomonadota</taxon>
        <taxon>Alphaproteobacteria</taxon>
        <taxon>Hyphomicrobiales</taxon>
        <taxon>Chelatococcaceae</taxon>
        <taxon>Pseudochelatococcus</taxon>
    </lineage>
</organism>
<reference evidence="2 3" key="1">
    <citation type="submission" date="2020-03" db="EMBL/GenBank/DDBJ databases">
        <title>Genomic Encyclopedia of Type Strains, Phase IV (KMG-IV): sequencing the most valuable type-strain genomes for metagenomic binning, comparative biology and taxonomic classification.</title>
        <authorList>
            <person name="Goeker M."/>
        </authorList>
    </citation>
    <scope>NUCLEOTIDE SEQUENCE [LARGE SCALE GENOMIC DNA]</scope>
    <source>
        <strain evidence="2 3">DSM 103870</strain>
    </source>
</reference>
<evidence type="ECO:0000259" key="1">
    <source>
        <dbReference type="PROSITE" id="PS50983"/>
    </source>
</evidence>
<evidence type="ECO:0000313" key="3">
    <source>
        <dbReference type="Proteomes" id="UP001429580"/>
    </source>
</evidence>
<dbReference type="Proteomes" id="UP001429580">
    <property type="component" value="Unassembled WGS sequence"/>
</dbReference>
<proteinExistence type="predicted"/>
<dbReference type="PROSITE" id="PS50983">
    <property type="entry name" value="FE_B12_PBP"/>
    <property type="match status" value="1"/>
</dbReference>
<dbReference type="EMBL" id="JAASQI010000013">
    <property type="protein sequence ID" value="NIJ60117.1"/>
    <property type="molecule type" value="Genomic_DNA"/>
</dbReference>
<dbReference type="Pfam" id="PF01497">
    <property type="entry name" value="Peripla_BP_2"/>
    <property type="match status" value="1"/>
</dbReference>
<dbReference type="RefSeq" id="WP_246225460.1">
    <property type="nucleotide sequence ID" value="NZ_JAASQI010000013.1"/>
</dbReference>
<dbReference type="PANTHER" id="PTHR30535:SF34">
    <property type="entry name" value="MOLYBDATE-BINDING PROTEIN MOLA"/>
    <property type="match status" value="1"/>
</dbReference>
<dbReference type="PANTHER" id="PTHR30535">
    <property type="entry name" value="VITAMIN B12-BINDING PROTEIN"/>
    <property type="match status" value="1"/>
</dbReference>
<protein>
    <submittedName>
        <fullName evidence="2">Iron complex transport system substrate-binding protein</fullName>
    </submittedName>
</protein>
<comment type="caution">
    <text evidence="2">The sequence shown here is derived from an EMBL/GenBank/DDBJ whole genome shotgun (WGS) entry which is preliminary data.</text>
</comment>
<dbReference type="Gene3D" id="3.40.50.1980">
    <property type="entry name" value="Nitrogenase molybdenum iron protein domain"/>
    <property type="match status" value="2"/>
</dbReference>
<keyword evidence="3" id="KW-1185">Reference proteome</keyword>
<dbReference type="InterPro" id="IPR050902">
    <property type="entry name" value="ABC_Transporter_SBP"/>
</dbReference>
<name>A0ABX0V587_9HYPH</name>